<gene>
    <name evidence="1" type="ORF">NC99_26820</name>
</gene>
<reference evidence="2" key="1">
    <citation type="submission" date="2015-07" db="EMBL/GenBank/DDBJ databases">
        <title>Genome sequencing of Sunxiuqinia dokdonensis strain SK.</title>
        <authorList>
            <person name="Ahn S."/>
            <person name="Kim B.-C."/>
        </authorList>
    </citation>
    <scope>NUCLEOTIDE SEQUENCE [LARGE SCALE GENOMIC DNA]</scope>
    <source>
        <strain evidence="2">SK</strain>
    </source>
</reference>
<sequence>MQNIKSIDDVLSFSTPMNIATLFPIVFWDQSIHSAKKKSR</sequence>
<organism evidence="1 2">
    <name type="scientific">Sunxiuqinia dokdonensis</name>
    <dbReference type="NCBI Taxonomy" id="1409788"/>
    <lineage>
        <taxon>Bacteria</taxon>
        <taxon>Pseudomonadati</taxon>
        <taxon>Bacteroidota</taxon>
        <taxon>Bacteroidia</taxon>
        <taxon>Marinilabiliales</taxon>
        <taxon>Prolixibacteraceae</taxon>
        <taxon>Sunxiuqinia</taxon>
    </lineage>
</organism>
<keyword evidence="2" id="KW-1185">Reference proteome</keyword>
<evidence type="ECO:0000313" key="1">
    <source>
        <dbReference type="EMBL" id="KOH44452.1"/>
    </source>
</evidence>
<dbReference type="STRING" id="1409788.NC99_26820"/>
<comment type="caution">
    <text evidence="1">The sequence shown here is derived from an EMBL/GenBank/DDBJ whole genome shotgun (WGS) entry which is preliminary data.</text>
</comment>
<dbReference type="EMBL" id="LGIA01000161">
    <property type="protein sequence ID" value="KOH44452.1"/>
    <property type="molecule type" value="Genomic_DNA"/>
</dbReference>
<dbReference type="Proteomes" id="UP000036958">
    <property type="component" value="Unassembled WGS sequence"/>
</dbReference>
<evidence type="ECO:0000313" key="2">
    <source>
        <dbReference type="Proteomes" id="UP000036958"/>
    </source>
</evidence>
<protein>
    <submittedName>
        <fullName evidence="1">Uncharacterized protein</fullName>
    </submittedName>
</protein>
<proteinExistence type="predicted"/>
<dbReference type="AlphaFoldDB" id="A0A0L8V8B9"/>
<accession>A0A0L8V8B9</accession>
<name>A0A0L8V8B9_9BACT</name>